<name>A0A7Y9RNY2_9ACTN</name>
<feature type="compositionally biased region" description="Low complexity" evidence="1">
    <location>
        <begin position="339"/>
        <end position="354"/>
    </location>
</feature>
<evidence type="ECO:0000313" key="2">
    <source>
        <dbReference type="EMBL" id="NYG53856.1"/>
    </source>
</evidence>
<dbReference type="SUPFAM" id="SSF48613">
    <property type="entry name" value="Heme oxygenase-like"/>
    <property type="match status" value="1"/>
</dbReference>
<keyword evidence="3" id="KW-1185">Reference proteome</keyword>
<feature type="region of interest" description="Disordered" evidence="1">
    <location>
        <begin position="339"/>
        <end position="371"/>
    </location>
</feature>
<dbReference type="AlphaFoldDB" id="A0A7Y9RNY2"/>
<gene>
    <name evidence="2" type="ORF">BJ989_000160</name>
</gene>
<evidence type="ECO:0008006" key="4">
    <source>
        <dbReference type="Google" id="ProtNLM"/>
    </source>
</evidence>
<comment type="caution">
    <text evidence="2">The sequence shown here is derived from an EMBL/GenBank/DDBJ whole genome shotgun (WGS) entry which is preliminary data.</text>
</comment>
<feature type="compositionally biased region" description="Basic and acidic residues" evidence="1">
    <location>
        <begin position="362"/>
        <end position="371"/>
    </location>
</feature>
<dbReference type="SMART" id="SM01236">
    <property type="entry name" value="Haem_oxygenase_2"/>
    <property type="match status" value="1"/>
</dbReference>
<sequence>MRLPAARGPISSALVTALRTGRTDELVPPSADDFAGPRTDVWGDDVQLALWTAYELHYRGFDDAVEATASGSDPEWDPAVLAFRAPLERAFEAAVREAVAPALAEVPDRGGVAERLGALVEADDGPPLSRHLQRKADREQLLDFLRERSLYHLKESDPSAFVLGRVDGRPKVALAELLYDEYGSGRPHRLHSLLYAEALRAAGLDASYGAYLAETSAATLASNNVMSLFALHHRLRGAALGHLAAFEATSTDPCRRIAAGIERVGLGDAVADYFHEHVEADAVHEQVVLGDICGALVQEEPDLLDDVLLGAAACLVVDGAANRVLMEAWGVLEPAGPAEATTATTATAAPTGPTLVPSQREAGADERERVA</sequence>
<dbReference type="Pfam" id="PF14518">
    <property type="entry name" value="Haem_oxygenas_2"/>
    <property type="match status" value="1"/>
</dbReference>
<organism evidence="2 3">
    <name type="scientific">Nocardioides perillae</name>
    <dbReference type="NCBI Taxonomy" id="1119534"/>
    <lineage>
        <taxon>Bacteria</taxon>
        <taxon>Bacillati</taxon>
        <taxon>Actinomycetota</taxon>
        <taxon>Actinomycetes</taxon>
        <taxon>Propionibacteriales</taxon>
        <taxon>Nocardioidaceae</taxon>
        <taxon>Nocardioides</taxon>
    </lineage>
</organism>
<protein>
    <recommendedName>
        <fullName evidence="4">Iron-containing redox enzyme family protein</fullName>
    </recommendedName>
</protein>
<dbReference type="RefSeq" id="WP_179516600.1">
    <property type="nucleotide sequence ID" value="NZ_JACCAC010000001.1"/>
</dbReference>
<accession>A0A7Y9RNY2</accession>
<dbReference type="EMBL" id="JACCAC010000001">
    <property type="protein sequence ID" value="NYG53856.1"/>
    <property type="molecule type" value="Genomic_DNA"/>
</dbReference>
<dbReference type="InterPro" id="IPR016084">
    <property type="entry name" value="Haem_Oase-like_multi-hlx"/>
</dbReference>
<evidence type="ECO:0000256" key="1">
    <source>
        <dbReference type="SAM" id="MobiDB-lite"/>
    </source>
</evidence>
<evidence type="ECO:0000313" key="3">
    <source>
        <dbReference type="Proteomes" id="UP000544110"/>
    </source>
</evidence>
<dbReference type="Proteomes" id="UP000544110">
    <property type="component" value="Unassembled WGS sequence"/>
</dbReference>
<reference evidence="2 3" key="1">
    <citation type="submission" date="2020-07" db="EMBL/GenBank/DDBJ databases">
        <title>Sequencing the genomes of 1000 actinobacteria strains.</title>
        <authorList>
            <person name="Klenk H.-P."/>
        </authorList>
    </citation>
    <scope>NUCLEOTIDE SEQUENCE [LARGE SCALE GENOMIC DNA]</scope>
    <source>
        <strain evidence="2 3">DSM 24552</strain>
    </source>
</reference>
<proteinExistence type="predicted"/>
<dbReference type="Gene3D" id="1.20.910.10">
    <property type="entry name" value="Heme oxygenase-like"/>
    <property type="match status" value="1"/>
</dbReference>